<feature type="region of interest" description="Disordered" evidence="20">
    <location>
        <begin position="98"/>
        <end position="144"/>
    </location>
</feature>
<gene>
    <name evidence="24" type="ORF">E4U43_007833</name>
</gene>
<dbReference type="Pfam" id="PF00069">
    <property type="entry name" value="Pkinase"/>
    <property type="match status" value="2"/>
</dbReference>
<dbReference type="GO" id="GO:0036498">
    <property type="term" value="P:IRE1-mediated unfolded protein response"/>
    <property type="evidence" value="ECO:0007669"/>
    <property type="project" value="TreeGrafter"/>
</dbReference>
<dbReference type="Proteomes" id="UP000748025">
    <property type="component" value="Unassembled WGS sequence"/>
</dbReference>
<evidence type="ECO:0000256" key="2">
    <source>
        <dbReference type="ARBA" id="ARBA00004479"/>
    </source>
</evidence>
<dbReference type="OrthoDB" id="63989at2759"/>
<evidence type="ECO:0000256" key="12">
    <source>
        <dbReference type="ARBA" id="ARBA00022840"/>
    </source>
</evidence>
<dbReference type="SMART" id="SM00580">
    <property type="entry name" value="PUG"/>
    <property type="match status" value="1"/>
</dbReference>
<dbReference type="EC" id="2.7.11.1" evidence="3"/>
<accession>A0A9P7T195</accession>
<evidence type="ECO:0000256" key="20">
    <source>
        <dbReference type="SAM" id="MobiDB-lite"/>
    </source>
</evidence>
<evidence type="ECO:0000256" key="4">
    <source>
        <dbReference type="ARBA" id="ARBA00022527"/>
    </source>
</evidence>
<feature type="compositionally biased region" description="Polar residues" evidence="20">
    <location>
        <begin position="133"/>
        <end position="144"/>
    </location>
</feature>
<dbReference type="InterPro" id="IPR011009">
    <property type="entry name" value="Kinase-like_dom_sf"/>
</dbReference>
<feature type="domain" description="KEN" evidence="23">
    <location>
        <begin position="1175"/>
        <end position="1307"/>
    </location>
</feature>
<dbReference type="SMART" id="SM00220">
    <property type="entry name" value="S_TKc"/>
    <property type="match status" value="1"/>
</dbReference>
<evidence type="ECO:0000259" key="23">
    <source>
        <dbReference type="PROSITE" id="PS51392"/>
    </source>
</evidence>
<evidence type="ECO:0000256" key="10">
    <source>
        <dbReference type="ARBA" id="ARBA00022777"/>
    </source>
</evidence>
<dbReference type="GO" id="GO:0051082">
    <property type="term" value="F:unfolded protein binding"/>
    <property type="evidence" value="ECO:0007669"/>
    <property type="project" value="TreeGrafter"/>
</dbReference>
<feature type="region of interest" description="Disordered" evidence="20">
    <location>
        <begin position="42"/>
        <end position="65"/>
    </location>
</feature>
<dbReference type="InterPro" id="IPR011047">
    <property type="entry name" value="Quinoprotein_ADH-like_sf"/>
</dbReference>
<evidence type="ECO:0000256" key="6">
    <source>
        <dbReference type="ARBA" id="ARBA00022692"/>
    </source>
</evidence>
<dbReference type="SUPFAM" id="SSF81995">
    <property type="entry name" value="beta-sandwich domain of Sec23/24"/>
    <property type="match status" value="1"/>
</dbReference>
<feature type="compositionally biased region" description="Basic residues" evidence="20">
    <location>
        <begin position="800"/>
        <end position="816"/>
    </location>
</feature>
<dbReference type="GO" id="GO:0005524">
    <property type="term" value="F:ATP binding"/>
    <property type="evidence" value="ECO:0007669"/>
    <property type="project" value="UniProtKB-UniRule"/>
</dbReference>
<comment type="caution">
    <text evidence="24">The sequence shown here is derived from an EMBL/GenBank/DDBJ whole genome shotgun (WGS) entry which is preliminary data.</text>
</comment>
<feature type="compositionally biased region" description="Low complexity" evidence="20">
    <location>
        <begin position="745"/>
        <end position="755"/>
    </location>
</feature>
<evidence type="ECO:0000256" key="16">
    <source>
        <dbReference type="ARBA" id="ARBA00023180"/>
    </source>
</evidence>
<dbReference type="GO" id="GO:0046872">
    <property type="term" value="F:metal ion binding"/>
    <property type="evidence" value="ECO:0007669"/>
    <property type="project" value="UniProtKB-KW"/>
</dbReference>
<dbReference type="Gene3D" id="1.10.510.10">
    <property type="entry name" value="Transferase(Phosphotransferase) domain 1"/>
    <property type="match status" value="1"/>
</dbReference>
<dbReference type="SUPFAM" id="SSF50998">
    <property type="entry name" value="Quinoprotein alcohol dehydrogenase-like"/>
    <property type="match status" value="1"/>
</dbReference>
<sequence>MLRRSSHHGRGSSQQQKKVLVALSFILLPWLQVADALQQQKQQPHQNAAHSIVAQPRPPGEDVGTDAIYWESTYVKARSVSAETAHNDRERRTLREQYQYEQQQQRRQKEQQQQQQQEEQEQQQQQQQQKKQFQNNARSSPNHAITNVNNYEKKALPDHILVPDDASAPPPSALASSAVRAPSTLRQWPDSHLAYGSASPQHARSLEDWEVEDFVLLATVDGDLFANDRRTGITRWHLNIDQPMVESIHHRASTSVVDEDYLPVDHYIWAIEPTRDGGVYIWTPEPDSSPRDTGLSMKKLVEISPYEEEHTSIVYVGTKKTTMITIDAGTGHILKYFGPDASHSNEAESCLRPNALFDRGSEECSSIGTITLGRTEYSVIISRKDGKRIATLKYSEWTPNSRDNDLFHQYHVSKDSRYITTQHDGKVYAFDYARSDRIGPLFSQKFNVPVARVFDVCRPGDAPADSNPHLVVLPQPAMPSQDEDMAHKRINSVFLNRTEEGSWYALSGVAYPLIIGAPPAKASMASWWDQATSWDSLTEAKVSKALVGTHSLGNLRGRFGYIPTLPGREYSHEPADPENGSVLPHVKPSELAQPTMVDKVKSLPQSAADSVVEFIRNPIPLIIIFVALIYNFKKVKASYGRFRNGGSLRDTFLYTKSELSKKALQRAENPTTTTTTTTIDSELNGLATPLSVSKKDDLDLEETIALSDVDGRKVVTGQVDRKISWQADTTKGPDKDGDDDDDDYNNNSSRNGNGDSADERVSDSQPLDAASDEAKFPEGGSSPMDDAFRAVASPAAPEKKKARRGRRGGVKHRKGRPGGASQSRDDETLTGTVDDAVSHAKRLGEKLSVEADVMTVTSDMQAVSGSVIRMGSIEVDTDQHLGTGSNGTLVFGGKFDGREVAVKRMLIQFYDIALRETNLLRESDDHPNVIRYYSQQIHDGFLYIALERCAASLADIVERRDVFRELADAGKLDMTGMLYQIANGISHLHSLRIVHRDLKPQNILVNMGKDGKPRLMVSDFGLCKKLEGGQSSFGATTGRAAGTLGWQAPELLLDDDGRNSSLTDTSAHSGTGSVLVQGQDGSVLHMRRATRAIDIFSLGLVFFYVLTNGSHPFDCGDRYMREVNIRQGKYVLEPLDALGDYAWVAKDLISSMLAANPKRRPSALEIMSHPFFWPAKKRLSFLCDVSDHFEKECRDPPSPALQELERHAPSVTGRDFLKLLPREFVDTLGKQRKYSGNRLLDLLRALRNKRNHYEDLTDAMKRQVGSFPEGYLSFWTVRFPNLLLICWNVVYNVDWHMTDRFREYYEPAADVLCLVSHVRDGVRQKAESVV</sequence>
<dbReference type="InterPro" id="IPR015943">
    <property type="entry name" value="WD40/YVTN_repeat-like_dom_sf"/>
</dbReference>
<evidence type="ECO:0000256" key="3">
    <source>
        <dbReference type="ARBA" id="ARBA00012513"/>
    </source>
</evidence>
<keyword evidence="9 19" id="KW-0547">Nucleotide-binding</keyword>
<comment type="cofactor">
    <cofactor evidence="1">
        <name>Mg(2+)</name>
        <dbReference type="ChEBI" id="CHEBI:18420"/>
    </cofactor>
</comment>
<feature type="domain" description="Protein kinase" evidence="22">
    <location>
        <begin position="875"/>
        <end position="1172"/>
    </location>
</feature>
<keyword evidence="7" id="KW-0479">Metal-binding</keyword>
<organism evidence="24 25">
    <name type="scientific">Claviceps pusilla</name>
    <dbReference type="NCBI Taxonomy" id="123648"/>
    <lineage>
        <taxon>Eukaryota</taxon>
        <taxon>Fungi</taxon>
        <taxon>Dikarya</taxon>
        <taxon>Ascomycota</taxon>
        <taxon>Pezizomycotina</taxon>
        <taxon>Sordariomycetes</taxon>
        <taxon>Hypocreomycetidae</taxon>
        <taxon>Hypocreales</taxon>
        <taxon>Clavicipitaceae</taxon>
        <taxon>Claviceps</taxon>
    </lineage>
</organism>
<keyword evidence="6" id="KW-0812">Transmembrane</keyword>
<feature type="binding site" evidence="19">
    <location>
        <position position="903"/>
    </location>
    <ligand>
        <name>ATP</name>
        <dbReference type="ChEBI" id="CHEBI:30616"/>
    </ligand>
</feature>
<dbReference type="FunFam" id="1.10.510.10:FF:000572">
    <property type="entry name" value="Serine/threonine-protein kinase/endoribonuclease IRE1"/>
    <property type="match status" value="1"/>
</dbReference>
<protein>
    <recommendedName>
        <fullName evidence="3">non-specific serine/threonine protein kinase</fullName>
        <ecNumber evidence="3">2.7.11.1</ecNumber>
    </recommendedName>
</protein>
<dbReference type="Gene3D" id="2.130.10.10">
    <property type="entry name" value="YVTN repeat-like/Quinoprotein amine dehydrogenase"/>
    <property type="match status" value="1"/>
</dbReference>
<evidence type="ECO:0000256" key="17">
    <source>
        <dbReference type="ARBA" id="ARBA00048659"/>
    </source>
</evidence>
<comment type="subcellular location">
    <subcellularLocation>
        <location evidence="2">Membrane</location>
        <topology evidence="2">Single-pass type I membrane protein</topology>
    </subcellularLocation>
</comment>
<dbReference type="InterPro" id="IPR017441">
    <property type="entry name" value="Protein_kinase_ATP_BS"/>
</dbReference>
<evidence type="ECO:0000256" key="14">
    <source>
        <dbReference type="ARBA" id="ARBA00022989"/>
    </source>
</evidence>
<reference evidence="24" key="1">
    <citation type="journal article" date="2020" name="bioRxiv">
        <title>Whole genome comparisons of ergot fungi reveals the divergence and evolution of species within the genus Claviceps are the result of varying mechanisms driving genome evolution and host range expansion.</title>
        <authorList>
            <person name="Wyka S.A."/>
            <person name="Mondo S.J."/>
            <person name="Liu M."/>
            <person name="Dettman J."/>
            <person name="Nalam V."/>
            <person name="Broders K.D."/>
        </authorList>
    </citation>
    <scope>NUCLEOTIDE SEQUENCE</scope>
    <source>
        <strain evidence="24">CCC 602</strain>
    </source>
</reference>
<dbReference type="CDD" id="cd10422">
    <property type="entry name" value="RNase_Ire1"/>
    <property type="match status" value="1"/>
</dbReference>
<keyword evidence="16" id="KW-0325">Glycoprotein</keyword>
<dbReference type="CDD" id="cd09769">
    <property type="entry name" value="Luminal_IRE1"/>
    <property type="match status" value="1"/>
</dbReference>
<dbReference type="GO" id="GO:0004521">
    <property type="term" value="F:RNA endonuclease activity"/>
    <property type="evidence" value="ECO:0007669"/>
    <property type="project" value="InterPro"/>
</dbReference>
<dbReference type="FunFam" id="3.30.200.20:FF:000077">
    <property type="entry name" value="Putative Serine/threonine-protein kinase/endoribonuclease IRE1"/>
    <property type="match status" value="1"/>
</dbReference>
<comment type="catalytic activity">
    <reaction evidence="18">
        <text>L-seryl-[protein] + ATP = O-phospho-L-seryl-[protein] + ADP + H(+)</text>
        <dbReference type="Rhea" id="RHEA:17989"/>
        <dbReference type="Rhea" id="RHEA-COMP:9863"/>
        <dbReference type="Rhea" id="RHEA-COMP:11604"/>
        <dbReference type="ChEBI" id="CHEBI:15378"/>
        <dbReference type="ChEBI" id="CHEBI:29999"/>
        <dbReference type="ChEBI" id="CHEBI:30616"/>
        <dbReference type="ChEBI" id="CHEBI:83421"/>
        <dbReference type="ChEBI" id="CHEBI:456216"/>
        <dbReference type="EC" id="2.7.11.1"/>
    </reaction>
    <physiologicalReaction direction="left-to-right" evidence="18">
        <dbReference type="Rhea" id="RHEA:17990"/>
    </physiologicalReaction>
</comment>
<dbReference type="GO" id="GO:0070059">
    <property type="term" value="P:intrinsic apoptotic signaling pathway in response to endoplasmic reticulum stress"/>
    <property type="evidence" value="ECO:0007669"/>
    <property type="project" value="TreeGrafter"/>
</dbReference>
<dbReference type="PROSITE" id="PS50011">
    <property type="entry name" value="PROTEIN_KINASE_DOM"/>
    <property type="match status" value="1"/>
</dbReference>
<keyword evidence="12 19" id="KW-0067">ATP-binding</keyword>
<dbReference type="InterPro" id="IPR045133">
    <property type="entry name" value="IRE1/2-like"/>
</dbReference>
<keyword evidence="10" id="KW-0418">Kinase</keyword>
<dbReference type="Gene3D" id="3.30.200.20">
    <property type="entry name" value="Phosphorylase Kinase, domain 1"/>
    <property type="match status" value="1"/>
</dbReference>
<evidence type="ECO:0000256" key="15">
    <source>
        <dbReference type="ARBA" id="ARBA00023136"/>
    </source>
</evidence>
<keyword evidence="13" id="KW-0460">Magnesium</keyword>
<dbReference type="PANTHER" id="PTHR13954:SF6">
    <property type="entry name" value="NON-SPECIFIC SERINE_THREONINE PROTEIN KINASE"/>
    <property type="match status" value="1"/>
</dbReference>
<feature type="chain" id="PRO_5040428498" description="non-specific serine/threonine protein kinase" evidence="21">
    <location>
        <begin position="37"/>
        <end position="1330"/>
    </location>
</feature>
<evidence type="ECO:0000256" key="19">
    <source>
        <dbReference type="PROSITE-ProRule" id="PRU10141"/>
    </source>
</evidence>
<dbReference type="GO" id="GO:1990604">
    <property type="term" value="C:IRE1-TRAF2-ASK1 complex"/>
    <property type="evidence" value="ECO:0007669"/>
    <property type="project" value="TreeGrafter"/>
</dbReference>
<evidence type="ECO:0000256" key="7">
    <source>
        <dbReference type="ARBA" id="ARBA00022723"/>
    </source>
</evidence>
<name>A0A9P7T195_9HYPO</name>
<keyword evidence="25" id="KW-1185">Reference proteome</keyword>
<evidence type="ECO:0000259" key="22">
    <source>
        <dbReference type="PROSITE" id="PS50011"/>
    </source>
</evidence>
<keyword evidence="5" id="KW-0808">Transferase</keyword>
<feature type="signal peptide" evidence="21">
    <location>
        <begin position="1"/>
        <end position="36"/>
    </location>
</feature>
<dbReference type="EMBL" id="SRPW01000753">
    <property type="protein sequence ID" value="KAG6012355.1"/>
    <property type="molecule type" value="Genomic_DNA"/>
</dbReference>
<keyword evidence="14" id="KW-1133">Transmembrane helix</keyword>
<evidence type="ECO:0000256" key="21">
    <source>
        <dbReference type="SAM" id="SignalP"/>
    </source>
</evidence>
<dbReference type="PROSITE" id="PS00107">
    <property type="entry name" value="PROTEIN_KINASE_ATP"/>
    <property type="match status" value="1"/>
</dbReference>
<feature type="region of interest" description="Disordered" evidence="20">
    <location>
        <begin position="725"/>
        <end position="831"/>
    </location>
</feature>
<evidence type="ECO:0000313" key="25">
    <source>
        <dbReference type="Proteomes" id="UP000748025"/>
    </source>
</evidence>
<dbReference type="InterPro" id="IPR010513">
    <property type="entry name" value="KEN_dom"/>
</dbReference>
<dbReference type="InterPro" id="IPR038357">
    <property type="entry name" value="KEN_sf"/>
</dbReference>
<keyword evidence="8 21" id="KW-0732">Signal</keyword>
<evidence type="ECO:0000256" key="5">
    <source>
        <dbReference type="ARBA" id="ARBA00022679"/>
    </source>
</evidence>
<dbReference type="Gene3D" id="1.20.1440.180">
    <property type="entry name" value="KEN domain"/>
    <property type="match status" value="1"/>
</dbReference>
<keyword evidence="11" id="KW-0378">Hydrolase</keyword>
<dbReference type="PROSITE" id="PS00108">
    <property type="entry name" value="PROTEIN_KINASE_ST"/>
    <property type="match status" value="1"/>
</dbReference>
<evidence type="ECO:0000256" key="9">
    <source>
        <dbReference type="ARBA" id="ARBA00022741"/>
    </source>
</evidence>
<dbReference type="InterPro" id="IPR000719">
    <property type="entry name" value="Prot_kinase_dom"/>
</dbReference>
<evidence type="ECO:0000256" key="18">
    <source>
        <dbReference type="ARBA" id="ARBA00048977"/>
    </source>
</evidence>
<comment type="catalytic activity">
    <reaction evidence="17">
        <text>L-threonyl-[protein] + ATP = O-phospho-L-threonyl-[protein] + ADP + H(+)</text>
        <dbReference type="Rhea" id="RHEA:46608"/>
        <dbReference type="Rhea" id="RHEA-COMP:11060"/>
        <dbReference type="Rhea" id="RHEA-COMP:11605"/>
        <dbReference type="ChEBI" id="CHEBI:15378"/>
        <dbReference type="ChEBI" id="CHEBI:30013"/>
        <dbReference type="ChEBI" id="CHEBI:30616"/>
        <dbReference type="ChEBI" id="CHEBI:61977"/>
        <dbReference type="ChEBI" id="CHEBI:456216"/>
        <dbReference type="EC" id="2.7.11.1"/>
    </reaction>
    <physiologicalReaction direction="left-to-right" evidence="17">
        <dbReference type="Rhea" id="RHEA:46609"/>
    </physiologicalReaction>
</comment>
<keyword evidence="15" id="KW-0472">Membrane</keyword>
<evidence type="ECO:0000256" key="1">
    <source>
        <dbReference type="ARBA" id="ARBA00001946"/>
    </source>
</evidence>
<dbReference type="PROSITE" id="PS51392">
    <property type="entry name" value="KEN"/>
    <property type="match status" value="1"/>
</dbReference>
<feature type="compositionally biased region" description="Low complexity" evidence="20">
    <location>
        <begin position="98"/>
        <end position="132"/>
    </location>
</feature>
<evidence type="ECO:0000256" key="11">
    <source>
        <dbReference type="ARBA" id="ARBA00022801"/>
    </source>
</evidence>
<dbReference type="GO" id="GO:0004674">
    <property type="term" value="F:protein serine/threonine kinase activity"/>
    <property type="evidence" value="ECO:0007669"/>
    <property type="project" value="UniProtKB-KW"/>
</dbReference>
<evidence type="ECO:0000256" key="8">
    <source>
        <dbReference type="ARBA" id="ARBA00022729"/>
    </source>
</evidence>
<dbReference type="Pfam" id="PF06479">
    <property type="entry name" value="Ribonuc_2-5A"/>
    <property type="match status" value="1"/>
</dbReference>
<proteinExistence type="predicted"/>
<evidence type="ECO:0000313" key="24">
    <source>
        <dbReference type="EMBL" id="KAG6012355.1"/>
    </source>
</evidence>
<evidence type="ECO:0000256" key="13">
    <source>
        <dbReference type="ARBA" id="ARBA00022842"/>
    </source>
</evidence>
<keyword evidence="4" id="KW-0723">Serine/threonine-protein kinase</keyword>
<dbReference type="GO" id="GO:0006397">
    <property type="term" value="P:mRNA processing"/>
    <property type="evidence" value="ECO:0007669"/>
    <property type="project" value="InterPro"/>
</dbReference>
<dbReference type="PANTHER" id="PTHR13954">
    <property type="entry name" value="IRE1-RELATED"/>
    <property type="match status" value="1"/>
</dbReference>
<dbReference type="SUPFAM" id="SSF56112">
    <property type="entry name" value="Protein kinase-like (PK-like)"/>
    <property type="match status" value="1"/>
</dbReference>
<dbReference type="GO" id="GO:0016787">
    <property type="term" value="F:hydrolase activity"/>
    <property type="evidence" value="ECO:0007669"/>
    <property type="project" value="UniProtKB-KW"/>
</dbReference>
<dbReference type="InterPro" id="IPR008271">
    <property type="entry name" value="Ser/Thr_kinase_AS"/>
</dbReference>